<evidence type="ECO:0000313" key="6">
    <source>
        <dbReference type="EMBL" id="PEH41229.1"/>
    </source>
</evidence>
<dbReference type="AlphaFoldDB" id="A0A2A7SCS4"/>
<evidence type="ECO:0000313" key="7">
    <source>
        <dbReference type="Proteomes" id="UP000220629"/>
    </source>
</evidence>
<dbReference type="InterPro" id="IPR036390">
    <property type="entry name" value="WH_DNA-bd_sf"/>
</dbReference>
<accession>A0A2A7SCS4</accession>
<dbReference type="SUPFAM" id="SSF53850">
    <property type="entry name" value="Periplasmic binding protein-like II"/>
    <property type="match status" value="1"/>
</dbReference>
<dbReference type="InterPro" id="IPR000847">
    <property type="entry name" value="LysR_HTH_N"/>
</dbReference>
<sequence>MDRTLQAMSVFTHIARVGSFTAAAELLGISAGSASTLVRQLEGHLGVMLLHRSTRCIRLTAEGTQYFEHCERILGEIDEMKDRLGGGGKIAKGRLAVDVDQEVAHTLLPLVPGFRSEFPDVDLRVDVGGEQDGLIANGVDCAVVVGQLADSSLRSRRVGDFHAVTVASPAYLARRGTPHGLDELHAHDVIHYTPRRFGPPREFRFGVDADEVRVKLAERICVNDARAALRYAAEGVGIAQVCRRMAAEELAAGRLVGVLEEYGPAPLPISVLYTDRRHVPMSIRAFIDWIQLQLDRGQAESVAALSRHAIEARQTSASWIANACVAAGRLGQGGARRPAPIFAGA</sequence>
<dbReference type="RefSeq" id="WP_096752229.1">
    <property type="nucleotide sequence ID" value="NZ_CADEPO010000007.1"/>
</dbReference>
<dbReference type="FunFam" id="1.10.10.10:FF:000001">
    <property type="entry name" value="LysR family transcriptional regulator"/>
    <property type="match status" value="1"/>
</dbReference>
<keyword evidence="3" id="KW-0238">DNA-binding</keyword>
<dbReference type="Pfam" id="PF00126">
    <property type="entry name" value="HTH_1"/>
    <property type="match status" value="1"/>
</dbReference>
<organism evidence="6 7">
    <name type="scientific">Burkholderia gladioli</name>
    <name type="common">Pseudomonas marginata</name>
    <name type="synonym">Phytomonas marginata</name>
    <dbReference type="NCBI Taxonomy" id="28095"/>
    <lineage>
        <taxon>Bacteria</taxon>
        <taxon>Pseudomonadati</taxon>
        <taxon>Pseudomonadota</taxon>
        <taxon>Betaproteobacteria</taxon>
        <taxon>Burkholderiales</taxon>
        <taxon>Burkholderiaceae</taxon>
        <taxon>Burkholderia</taxon>
    </lineage>
</organism>
<keyword evidence="2" id="KW-0805">Transcription regulation</keyword>
<name>A0A2A7SCS4_BURGA</name>
<evidence type="ECO:0000256" key="1">
    <source>
        <dbReference type="ARBA" id="ARBA00009437"/>
    </source>
</evidence>
<dbReference type="Pfam" id="PF03466">
    <property type="entry name" value="LysR_substrate"/>
    <property type="match status" value="1"/>
</dbReference>
<dbReference type="PANTHER" id="PTHR30537">
    <property type="entry name" value="HTH-TYPE TRANSCRIPTIONAL REGULATOR"/>
    <property type="match status" value="1"/>
</dbReference>
<dbReference type="InterPro" id="IPR036388">
    <property type="entry name" value="WH-like_DNA-bd_sf"/>
</dbReference>
<feature type="domain" description="HTH lysR-type" evidence="5">
    <location>
        <begin position="1"/>
        <end position="60"/>
    </location>
</feature>
<dbReference type="Gene3D" id="3.40.190.290">
    <property type="match status" value="1"/>
</dbReference>
<keyword evidence="4" id="KW-0804">Transcription</keyword>
<dbReference type="InterPro" id="IPR005119">
    <property type="entry name" value="LysR_subst-bd"/>
</dbReference>
<dbReference type="InterPro" id="IPR058163">
    <property type="entry name" value="LysR-type_TF_proteobact-type"/>
</dbReference>
<evidence type="ECO:0000256" key="4">
    <source>
        <dbReference type="ARBA" id="ARBA00023163"/>
    </source>
</evidence>
<dbReference type="Proteomes" id="UP000220629">
    <property type="component" value="Unassembled WGS sequence"/>
</dbReference>
<dbReference type="GO" id="GO:0003677">
    <property type="term" value="F:DNA binding"/>
    <property type="evidence" value="ECO:0007669"/>
    <property type="project" value="UniProtKB-KW"/>
</dbReference>
<dbReference type="EMBL" id="PDDY01000001">
    <property type="protein sequence ID" value="PEH41229.1"/>
    <property type="molecule type" value="Genomic_DNA"/>
</dbReference>
<comment type="caution">
    <text evidence="6">The sequence shown here is derived from an EMBL/GenBank/DDBJ whole genome shotgun (WGS) entry which is preliminary data.</text>
</comment>
<reference evidence="7" key="1">
    <citation type="submission" date="2017-09" db="EMBL/GenBank/DDBJ databases">
        <title>FDA dAtabase for Regulatory Grade micrObial Sequences (FDA-ARGOS): Supporting development and validation of Infectious Disease Dx tests.</title>
        <authorList>
            <person name="Minogue T."/>
            <person name="Wolcott M."/>
            <person name="Wasieloski L."/>
            <person name="Aguilar W."/>
            <person name="Moore D."/>
            <person name="Tallon L."/>
            <person name="Sadzewicz L."/>
            <person name="Ott S."/>
            <person name="Zhao X."/>
            <person name="Nagaraj S."/>
            <person name="Vavikolanu K."/>
            <person name="Aluvathingal J."/>
            <person name="Nadendla S."/>
            <person name="Sichtig H."/>
        </authorList>
    </citation>
    <scope>NUCLEOTIDE SEQUENCE [LARGE SCALE GENOMIC DNA]</scope>
    <source>
        <strain evidence="7">FDAARGOS_390</strain>
    </source>
</reference>
<evidence type="ECO:0000259" key="5">
    <source>
        <dbReference type="PROSITE" id="PS50931"/>
    </source>
</evidence>
<dbReference type="PROSITE" id="PS50931">
    <property type="entry name" value="HTH_LYSR"/>
    <property type="match status" value="1"/>
</dbReference>
<protein>
    <submittedName>
        <fullName evidence="6">LysR family transcriptional regulator</fullName>
    </submittedName>
</protein>
<gene>
    <name evidence="6" type="ORF">CRM94_03115</name>
</gene>
<dbReference type="GO" id="GO:0003700">
    <property type="term" value="F:DNA-binding transcription factor activity"/>
    <property type="evidence" value="ECO:0007669"/>
    <property type="project" value="InterPro"/>
</dbReference>
<comment type="similarity">
    <text evidence="1">Belongs to the LysR transcriptional regulatory family.</text>
</comment>
<dbReference type="PANTHER" id="PTHR30537:SF5">
    <property type="entry name" value="HTH-TYPE TRANSCRIPTIONAL ACTIVATOR TTDR-RELATED"/>
    <property type="match status" value="1"/>
</dbReference>
<dbReference type="SUPFAM" id="SSF46785">
    <property type="entry name" value="Winged helix' DNA-binding domain"/>
    <property type="match status" value="1"/>
</dbReference>
<proteinExistence type="inferred from homology"/>
<dbReference type="Gene3D" id="1.10.10.10">
    <property type="entry name" value="Winged helix-like DNA-binding domain superfamily/Winged helix DNA-binding domain"/>
    <property type="match status" value="1"/>
</dbReference>
<evidence type="ECO:0000256" key="2">
    <source>
        <dbReference type="ARBA" id="ARBA00023015"/>
    </source>
</evidence>
<evidence type="ECO:0000256" key="3">
    <source>
        <dbReference type="ARBA" id="ARBA00023125"/>
    </source>
</evidence>